<name>C5C3T1_BEUC1</name>
<dbReference type="FunFam" id="1.10.230.10:FF:000007">
    <property type="entry name" value="Citrate synthase"/>
    <property type="match status" value="1"/>
</dbReference>
<dbReference type="PANTHER" id="PTHR11739:SF23">
    <property type="entry name" value="CITRATE SYNTHASE 2-RELATED"/>
    <property type="match status" value="1"/>
</dbReference>
<dbReference type="Gene3D" id="1.10.230.10">
    <property type="entry name" value="Cytochrome P450-Terp, domain 2"/>
    <property type="match status" value="1"/>
</dbReference>
<dbReference type="InterPro" id="IPR016143">
    <property type="entry name" value="Citrate_synth-like_sm_a-sub"/>
</dbReference>
<dbReference type="InterPro" id="IPR016142">
    <property type="entry name" value="Citrate_synth-like_lrg_a-sub"/>
</dbReference>
<comment type="pathway">
    <text evidence="1">Carbohydrate metabolism; tricarboxylic acid cycle.</text>
</comment>
<dbReference type="OrthoDB" id="9800864at2"/>
<dbReference type="NCBIfam" id="NF009005">
    <property type="entry name" value="PRK12350.1"/>
    <property type="match status" value="1"/>
</dbReference>
<dbReference type="PANTHER" id="PTHR11739">
    <property type="entry name" value="CITRATE SYNTHASE"/>
    <property type="match status" value="1"/>
</dbReference>
<accession>C5C3T1</accession>
<feature type="active site" evidence="6">
    <location>
        <position position="329"/>
    </location>
</feature>
<dbReference type="InterPro" id="IPR036969">
    <property type="entry name" value="Citrate_synthase_sf"/>
</dbReference>
<keyword evidence="3 5" id="KW-0808">Transferase</keyword>
<dbReference type="PRINTS" id="PR00143">
    <property type="entry name" value="CITRTSNTHASE"/>
</dbReference>
<evidence type="ECO:0000256" key="2">
    <source>
        <dbReference type="ARBA" id="ARBA00010566"/>
    </source>
</evidence>
<dbReference type="GO" id="GO:0036440">
    <property type="term" value="F:citrate synthase activity"/>
    <property type="evidence" value="ECO:0007669"/>
    <property type="project" value="UniProtKB-EC"/>
</dbReference>
<evidence type="ECO:0000256" key="7">
    <source>
        <dbReference type="RuleBase" id="RU003406"/>
    </source>
</evidence>
<dbReference type="InterPro" id="IPR024176">
    <property type="entry name" value="Citrate_synthase_bac-typ"/>
</dbReference>
<dbReference type="Pfam" id="PF00285">
    <property type="entry name" value="Citrate_synt"/>
    <property type="match status" value="1"/>
</dbReference>
<evidence type="ECO:0000313" key="9">
    <source>
        <dbReference type="Proteomes" id="UP000007962"/>
    </source>
</evidence>
<keyword evidence="9" id="KW-1185">Reference proteome</keyword>
<dbReference type="STRING" id="471853.Bcav_3748"/>
<dbReference type="GO" id="GO:0005975">
    <property type="term" value="P:carbohydrate metabolic process"/>
    <property type="evidence" value="ECO:0007669"/>
    <property type="project" value="TreeGrafter"/>
</dbReference>
<dbReference type="KEGG" id="bcv:Bcav_3748"/>
<protein>
    <recommendedName>
        <fullName evidence="5">Citrate synthase</fullName>
    </recommendedName>
</protein>
<dbReference type="UniPathway" id="UPA00223"/>
<dbReference type="eggNOG" id="COG0372">
    <property type="taxonomic scope" value="Bacteria"/>
</dbReference>
<evidence type="ECO:0000256" key="4">
    <source>
        <dbReference type="ARBA" id="ARBA00049288"/>
    </source>
</evidence>
<comment type="similarity">
    <text evidence="2 5 7">Belongs to the citrate synthase family.</text>
</comment>
<dbReference type="Proteomes" id="UP000007962">
    <property type="component" value="Chromosome"/>
</dbReference>
<organism evidence="8 9">
    <name type="scientific">Beutenbergia cavernae (strain ATCC BAA-8 / DSM 12333 / CCUG 43141 / JCM 11478 / NBRC 16432 / NCIMB 13614 / HKI 0122)</name>
    <dbReference type="NCBI Taxonomy" id="471853"/>
    <lineage>
        <taxon>Bacteria</taxon>
        <taxon>Bacillati</taxon>
        <taxon>Actinomycetota</taxon>
        <taxon>Actinomycetes</taxon>
        <taxon>Micrococcales</taxon>
        <taxon>Beutenbergiaceae</taxon>
        <taxon>Beutenbergia</taxon>
    </lineage>
</organism>
<dbReference type="RefSeq" id="WP_015884227.1">
    <property type="nucleotide sequence ID" value="NC_012669.1"/>
</dbReference>
<feature type="active site" evidence="6">
    <location>
        <position position="276"/>
    </location>
</feature>
<dbReference type="PIRSF" id="PIRSF001369">
    <property type="entry name" value="Citrate_synth"/>
    <property type="match status" value="1"/>
</dbReference>
<evidence type="ECO:0000313" key="8">
    <source>
        <dbReference type="EMBL" id="ACQ81990.1"/>
    </source>
</evidence>
<dbReference type="PROSITE" id="PS00480">
    <property type="entry name" value="CITRATE_SYNTHASE"/>
    <property type="match status" value="1"/>
</dbReference>
<dbReference type="InterPro" id="IPR002020">
    <property type="entry name" value="Citrate_synthase"/>
</dbReference>
<evidence type="ECO:0000256" key="3">
    <source>
        <dbReference type="ARBA" id="ARBA00022679"/>
    </source>
</evidence>
<dbReference type="GO" id="GO:0006099">
    <property type="term" value="P:tricarboxylic acid cycle"/>
    <property type="evidence" value="ECO:0007669"/>
    <property type="project" value="UniProtKB-UniPathway"/>
</dbReference>
<comment type="catalytic activity">
    <reaction evidence="4">
        <text>oxaloacetate + acetyl-CoA + H2O = citrate + CoA + H(+)</text>
        <dbReference type="Rhea" id="RHEA:16845"/>
        <dbReference type="ChEBI" id="CHEBI:15377"/>
        <dbReference type="ChEBI" id="CHEBI:15378"/>
        <dbReference type="ChEBI" id="CHEBI:16452"/>
        <dbReference type="ChEBI" id="CHEBI:16947"/>
        <dbReference type="ChEBI" id="CHEBI:57287"/>
        <dbReference type="ChEBI" id="CHEBI:57288"/>
        <dbReference type="EC" id="2.3.3.16"/>
    </reaction>
</comment>
<reference evidence="8 9" key="1">
    <citation type="journal article" date="2009" name="Stand. Genomic Sci.">
        <title>Complete genome sequence of Beutenbergia cavernae type strain (HKI 0122).</title>
        <authorList>
            <person name="Land M."/>
            <person name="Pukall R."/>
            <person name="Abt B."/>
            <person name="Goker M."/>
            <person name="Rohde M."/>
            <person name="Glavina Del Rio T."/>
            <person name="Tice H."/>
            <person name="Copeland A."/>
            <person name="Cheng J.F."/>
            <person name="Lucas S."/>
            <person name="Chen F."/>
            <person name="Nolan M."/>
            <person name="Bruce D."/>
            <person name="Goodwin L."/>
            <person name="Pitluck S."/>
            <person name="Ivanova N."/>
            <person name="Mavromatis K."/>
            <person name="Ovchinnikova G."/>
            <person name="Pati A."/>
            <person name="Chen A."/>
            <person name="Palaniappan K."/>
            <person name="Hauser L."/>
            <person name="Chang Y.J."/>
            <person name="Jefferies C.C."/>
            <person name="Saunders E."/>
            <person name="Brettin T."/>
            <person name="Detter J.C."/>
            <person name="Han C."/>
            <person name="Chain P."/>
            <person name="Bristow J."/>
            <person name="Eisen J.A."/>
            <person name="Markowitz V."/>
            <person name="Hugenholtz P."/>
            <person name="Kyrpides N.C."/>
            <person name="Klenk H.P."/>
            <person name="Lapidus A."/>
        </authorList>
    </citation>
    <scope>NUCLEOTIDE SEQUENCE [LARGE SCALE GENOMIC DNA]</scope>
    <source>
        <strain evidence="9">ATCC BAA-8 / DSM 12333 / NBRC 16432</strain>
    </source>
</reference>
<proteinExistence type="inferred from homology"/>
<evidence type="ECO:0000256" key="5">
    <source>
        <dbReference type="PIRNR" id="PIRNR001369"/>
    </source>
</evidence>
<dbReference type="Gene3D" id="1.10.580.10">
    <property type="entry name" value="Citrate Synthase, domain 1"/>
    <property type="match status" value="1"/>
</dbReference>
<dbReference type="SUPFAM" id="SSF48256">
    <property type="entry name" value="Citrate synthase"/>
    <property type="match status" value="1"/>
</dbReference>
<gene>
    <name evidence="8" type="ordered locus">Bcav_3748</name>
</gene>
<dbReference type="HOGENOM" id="CLU_025068_2_1_11"/>
<dbReference type="EMBL" id="CP001618">
    <property type="protein sequence ID" value="ACQ81990.1"/>
    <property type="molecule type" value="Genomic_DNA"/>
</dbReference>
<sequence>MSTVARDRLDTTTIDAPPGLAGVVVAPTAIGDVRGLEGYFHYRGYSAVELASRTSVEEVWHLLVDGELPTAAELAAFSADVRRRRQLPPQIARLLPGLAEAARGGDPLAGLRAALSVVGAELGLRPLYDSDPAERRDAVLTLGALTPVLLAELSRRQRGLAVVTPDDGAGFVADYLWRVTGAEPDARHVTALSTYLVATVDHGFNASTFTARVIASTGADPAACLVGALGSLSGPLHGGAPSRVLDALDEIAHARRAREWARDQISAGRRVMGFGHPVYRTEDPRSAMLREVVLDLGAPRAELAVAVEREVLAALEELKPGRALHTNVEFYASVLLEACGIPREAFTATFATARTIGWSAHVLEQAADPKIIRPSARYVGPTPPRPLP</sequence>
<evidence type="ECO:0000256" key="6">
    <source>
        <dbReference type="PIRSR" id="PIRSR001369-1"/>
    </source>
</evidence>
<dbReference type="InterPro" id="IPR019810">
    <property type="entry name" value="Citrate_synthase_AS"/>
</dbReference>
<keyword evidence="8" id="KW-0012">Acyltransferase</keyword>
<dbReference type="GO" id="GO:0005829">
    <property type="term" value="C:cytosol"/>
    <property type="evidence" value="ECO:0007669"/>
    <property type="project" value="TreeGrafter"/>
</dbReference>
<dbReference type="AlphaFoldDB" id="C5C3T1"/>
<evidence type="ECO:0000256" key="1">
    <source>
        <dbReference type="ARBA" id="ARBA00005163"/>
    </source>
</evidence>